<feature type="chain" id="PRO_5045628765" description="peptidylprolyl isomerase" evidence="8">
    <location>
        <begin position="23"/>
        <end position="401"/>
    </location>
</feature>
<dbReference type="PANTHER" id="PTHR43811:SF19">
    <property type="entry name" value="39 KDA FK506-BINDING NUCLEAR PROTEIN"/>
    <property type="match status" value="1"/>
</dbReference>
<dbReference type="InterPro" id="IPR001179">
    <property type="entry name" value="PPIase_FKBP_dom"/>
</dbReference>
<evidence type="ECO:0000313" key="10">
    <source>
        <dbReference type="EMBL" id="GAA5482215.1"/>
    </source>
</evidence>
<evidence type="ECO:0000256" key="5">
    <source>
        <dbReference type="ARBA" id="ARBA00023235"/>
    </source>
</evidence>
<dbReference type="Pfam" id="PF00254">
    <property type="entry name" value="FKBP_C"/>
    <property type="match status" value="3"/>
</dbReference>
<evidence type="ECO:0000256" key="7">
    <source>
        <dbReference type="SAM" id="MobiDB-lite"/>
    </source>
</evidence>
<feature type="signal peptide" evidence="8">
    <location>
        <begin position="1"/>
        <end position="22"/>
    </location>
</feature>
<evidence type="ECO:0000256" key="2">
    <source>
        <dbReference type="ARBA" id="ARBA00006577"/>
    </source>
</evidence>
<evidence type="ECO:0000313" key="11">
    <source>
        <dbReference type="Proteomes" id="UP001476282"/>
    </source>
</evidence>
<comment type="catalytic activity">
    <reaction evidence="1 6">
        <text>[protein]-peptidylproline (omega=180) = [protein]-peptidylproline (omega=0)</text>
        <dbReference type="Rhea" id="RHEA:16237"/>
        <dbReference type="Rhea" id="RHEA-COMP:10747"/>
        <dbReference type="Rhea" id="RHEA-COMP:10748"/>
        <dbReference type="ChEBI" id="CHEBI:83833"/>
        <dbReference type="ChEBI" id="CHEBI:83834"/>
        <dbReference type="EC" id="5.2.1.8"/>
    </reaction>
</comment>
<comment type="similarity">
    <text evidence="2">Belongs to the FKBP-type PPIase family.</text>
</comment>
<dbReference type="EC" id="5.2.1.8" evidence="3 6"/>
<keyword evidence="8" id="KW-0732">Signal</keyword>
<dbReference type="Gene3D" id="3.10.50.40">
    <property type="match status" value="3"/>
</dbReference>
<feature type="compositionally biased region" description="Polar residues" evidence="7">
    <location>
        <begin position="206"/>
        <end position="220"/>
    </location>
</feature>
<organism evidence="10 11">
    <name type="scientific">Haloferula sargassicola</name>
    <dbReference type="NCBI Taxonomy" id="490096"/>
    <lineage>
        <taxon>Bacteria</taxon>
        <taxon>Pseudomonadati</taxon>
        <taxon>Verrucomicrobiota</taxon>
        <taxon>Verrucomicrobiia</taxon>
        <taxon>Verrucomicrobiales</taxon>
        <taxon>Verrucomicrobiaceae</taxon>
        <taxon>Haloferula</taxon>
    </lineage>
</organism>
<keyword evidence="11" id="KW-1185">Reference proteome</keyword>
<dbReference type="SUPFAM" id="SSF54534">
    <property type="entry name" value="FKBP-like"/>
    <property type="match status" value="3"/>
</dbReference>
<keyword evidence="5 6" id="KW-0413">Isomerase</keyword>
<dbReference type="PANTHER" id="PTHR43811">
    <property type="entry name" value="FKBP-TYPE PEPTIDYL-PROLYL CIS-TRANS ISOMERASE FKPA"/>
    <property type="match status" value="1"/>
</dbReference>
<reference evidence="10 11" key="1">
    <citation type="submission" date="2024-02" db="EMBL/GenBank/DDBJ databases">
        <title>Haloferula sargassicola NBRC 104335.</title>
        <authorList>
            <person name="Ichikawa N."/>
            <person name="Katano-Makiyama Y."/>
            <person name="Hidaka K."/>
        </authorList>
    </citation>
    <scope>NUCLEOTIDE SEQUENCE [LARGE SCALE GENOMIC DNA]</scope>
    <source>
        <strain evidence="10 11">NBRC 104335</strain>
    </source>
</reference>
<evidence type="ECO:0000256" key="3">
    <source>
        <dbReference type="ARBA" id="ARBA00013194"/>
    </source>
</evidence>
<dbReference type="InterPro" id="IPR046357">
    <property type="entry name" value="PPIase_dom_sf"/>
</dbReference>
<evidence type="ECO:0000256" key="1">
    <source>
        <dbReference type="ARBA" id="ARBA00000971"/>
    </source>
</evidence>
<accession>A0ABP9ULV0</accession>
<feature type="domain" description="PPIase FKBP-type" evidence="9">
    <location>
        <begin position="316"/>
        <end position="400"/>
    </location>
</feature>
<evidence type="ECO:0000256" key="6">
    <source>
        <dbReference type="PROSITE-ProRule" id="PRU00277"/>
    </source>
</evidence>
<keyword evidence="4 6" id="KW-0697">Rotamase</keyword>
<name>A0ABP9ULV0_9BACT</name>
<dbReference type="PROSITE" id="PS50059">
    <property type="entry name" value="FKBP_PPIASE"/>
    <property type="match status" value="2"/>
</dbReference>
<dbReference type="RefSeq" id="WP_353566364.1">
    <property type="nucleotide sequence ID" value="NZ_BAABRI010000007.1"/>
</dbReference>
<dbReference type="EMBL" id="BAABRI010000007">
    <property type="protein sequence ID" value="GAA5482215.1"/>
    <property type="molecule type" value="Genomic_DNA"/>
</dbReference>
<feature type="region of interest" description="Disordered" evidence="7">
    <location>
        <begin position="18"/>
        <end position="57"/>
    </location>
</feature>
<sequence length="401" mass="42824">MNKRMRFTAAAALAAAFAPLHAEESATTPPIKIEDGKPAETMPETPPDVAAVPEDAKKTDSGLAYKVLQEGKGDKKPSATDVVTVHYSGWTTDGKLFDSSVKRGEPTSFPLNQVIKGWTEGLQLMTVGEKRRFWIPADLAYGENPGGGRPGGMLVFDVELLDIKELPKVPEDVQKTASGVAYQEVTPATGEGKPGENDVVTFQFKGSTMDGNPVTDTSKQPTPPSVPLSKLPPAMKEIFADMSPGEKRKAWLPEQQLPGGYIVAELELISFKPAPPAPAVPEDVGAVPDDAEKTDSGLASKVLTPAPEGAEKPKATDTVKVDYTGWTTDGQMFDSSVTRGQAAQFPLNGVIKGWTEGVQLMGVGEKRRFWIPAELAYGENPGGGRPGGMLVFDIELHEIVK</sequence>
<comment type="caution">
    <text evidence="10">The sequence shown here is derived from an EMBL/GenBank/DDBJ whole genome shotgun (WGS) entry which is preliminary data.</text>
</comment>
<feature type="region of interest" description="Disordered" evidence="7">
    <location>
        <begin position="206"/>
        <end position="231"/>
    </location>
</feature>
<gene>
    <name evidence="10" type="ORF">Hsar01_01432</name>
</gene>
<evidence type="ECO:0000259" key="9">
    <source>
        <dbReference type="PROSITE" id="PS50059"/>
    </source>
</evidence>
<evidence type="ECO:0000256" key="8">
    <source>
        <dbReference type="SAM" id="SignalP"/>
    </source>
</evidence>
<proteinExistence type="inferred from homology"/>
<feature type="domain" description="PPIase FKBP-type" evidence="9">
    <location>
        <begin position="80"/>
        <end position="164"/>
    </location>
</feature>
<dbReference type="Proteomes" id="UP001476282">
    <property type="component" value="Unassembled WGS sequence"/>
</dbReference>
<evidence type="ECO:0000256" key="4">
    <source>
        <dbReference type="ARBA" id="ARBA00023110"/>
    </source>
</evidence>
<protein>
    <recommendedName>
        <fullName evidence="3 6">peptidylprolyl isomerase</fullName>
        <ecNumber evidence="3 6">5.2.1.8</ecNumber>
    </recommendedName>
</protein>